<dbReference type="InterPro" id="IPR016169">
    <property type="entry name" value="FAD-bd_PCMH_sub2"/>
</dbReference>
<dbReference type="PANTHER" id="PTHR42659:SF9">
    <property type="entry name" value="XANTHINE DEHYDROGENASE FAD-BINDING SUBUNIT XDHB-RELATED"/>
    <property type="match status" value="1"/>
</dbReference>
<dbReference type="Pfam" id="PF00941">
    <property type="entry name" value="FAD_binding_5"/>
    <property type="match status" value="1"/>
</dbReference>
<feature type="domain" description="FAD-binding PCMH-type" evidence="1">
    <location>
        <begin position="1"/>
        <end position="163"/>
    </location>
</feature>
<dbReference type="InterPro" id="IPR002346">
    <property type="entry name" value="Mopterin_DH_FAD-bd"/>
</dbReference>
<evidence type="ECO:0000313" key="3">
    <source>
        <dbReference type="Proteomes" id="UP000000602"/>
    </source>
</evidence>
<dbReference type="PROSITE" id="PS51387">
    <property type="entry name" value="FAD_PCMH"/>
    <property type="match status" value="1"/>
</dbReference>
<accession>Q6AIN3</accession>
<dbReference type="PANTHER" id="PTHR42659">
    <property type="entry name" value="XANTHINE DEHYDROGENASE SUBUNIT C-RELATED"/>
    <property type="match status" value="1"/>
</dbReference>
<dbReference type="EMBL" id="CR522870">
    <property type="protein sequence ID" value="CAG37797.1"/>
    <property type="molecule type" value="Genomic_DNA"/>
</dbReference>
<dbReference type="Gene3D" id="3.30.465.10">
    <property type="match status" value="1"/>
</dbReference>
<dbReference type="Proteomes" id="UP000000602">
    <property type="component" value="Chromosome"/>
</dbReference>
<protein>
    <submittedName>
        <fullName evidence="2">Related to 4-hydroxybenzoyl-CoA reductase (HcrB)</fullName>
    </submittedName>
</protein>
<dbReference type="Gene3D" id="3.30.390.50">
    <property type="entry name" value="CO dehydrogenase flavoprotein, C-terminal domain"/>
    <property type="match status" value="1"/>
</dbReference>
<dbReference type="SUPFAM" id="SSF56176">
    <property type="entry name" value="FAD-binding/transporter-associated domain-like"/>
    <property type="match status" value="1"/>
</dbReference>
<name>Q6AIN3_DESPS</name>
<dbReference type="SUPFAM" id="SSF55447">
    <property type="entry name" value="CO dehydrogenase flavoprotein C-terminal domain-like"/>
    <property type="match status" value="1"/>
</dbReference>
<dbReference type="eggNOG" id="COG1319">
    <property type="taxonomic scope" value="Bacteria"/>
</dbReference>
<dbReference type="OrthoDB" id="9803647at2"/>
<dbReference type="InterPro" id="IPR036318">
    <property type="entry name" value="FAD-bd_PCMH-like_sf"/>
</dbReference>
<evidence type="ECO:0000313" key="2">
    <source>
        <dbReference type="EMBL" id="CAG37797.1"/>
    </source>
</evidence>
<dbReference type="GO" id="GO:0071949">
    <property type="term" value="F:FAD binding"/>
    <property type="evidence" value="ECO:0007669"/>
    <property type="project" value="InterPro"/>
</dbReference>
<dbReference type="InterPro" id="IPR016166">
    <property type="entry name" value="FAD-bd_PCMH"/>
</dbReference>
<evidence type="ECO:0000259" key="1">
    <source>
        <dbReference type="PROSITE" id="PS51387"/>
    </source>
</evidence>
<dbReference type="STRING" id="177439.DP3068"/>
<dbReference type="AlphaFoldDB" id="Q6AIN3"/>
<dbReference type="HOGENOM" id="CLU_073026_0_0_7"/>
<dbReference type="SMART" id="SM01092">
    <property type="entry name" value="CO_deh_flav_C"/>
    <property type="match status" value="1"/>
</dbReference>
<proteinExistence type="predicted"/>
<sequence>MFKIGNYLCPSSLEDAYQVLQDVPASVVLGGCGYLRLAGRRIDTAIDLVKLGLDTVVDSDSSLEIGAMTSLREIETNPLILEMCQGLLSRSVKNIVGVQLRNCVTIGGSVMGRYPFSDPITALVALDAELLFHGAGRVRLTDYLLGKGLRDILLKIIIPKGATAGSYTSVRKSATDYAILNVAVSQVGKTYRIVVGSRPGRSLRANLAEIHLGEHGLSDAAILKAAQMVVEELKFGDNPRGSEAYRRAVCPALVKRCLMEVRDAA</sequence>
<dbReference type="InterPro" id="IPR005107">
    <property type="entry name" value="CO_DH_flav_C"/>
</dbReference>
<dbReference type="InterPro" id="IPR051312">
    <property type="entry name" value="Diverse_Substr_Oxidored"/>
</dbReference>
<dbReference type="KEGG" id="dps:DP3068"/>
<dbReference type="GO" id="GO:0016491">
    <property type="term" value="F:oxidoreductase activity"/>
    <property type="evidence" value="ECO:0007669"/>
    <property type="project" value="InterPro"/>
</dbReference>
<gene>
    <name evidence="2" type="ordered locus">DP3068</name>
</gene>
<dbReference type="Pfam" id="PF03450">
    <property type="entry name" value="CO_deh_flav_C"/>
    <property type="match status" value="1"/>
</dbReference>
<reference evidence="3" key="1">
    <citation type="journal article" date="2004" name="Environ. Microbiol.">
        <title>The genome of Desulfotalea psychrophila, a sulfate-reducing bacterium from permanently cold Arctic sediments.</title>
        <authorList>
            <person name="Rabus R."/>
            <person name="Ruepp A."/>
            <person name="Frickey T."/>
            <person name="Rattei T."/>
            <person name="Fartmann B."/>
            <person name="Stark M."/>
            <person name="Bauer M."/>
            <person name="Zibat A."/>
            <person name="Lombardot T."/>
            <person name="Becker I."/>
            <person name="Amann J."/>
            <person name="Gellner K."/>
            <person name="Teeling H."/>
            <person name="Leuschner W.D."/>
            <person name="Gloeckner F.-O."/>
            <person name="Lupas A.N."/>
            <person name="Amann R."/>
            <person name="Klenk H.-P."/>
        </authorList>
    </citation>
    <scope>NUCLEOTIDE SEQUENCE [LARGE SCALE GENOMIC DNA]</scope>
    <source>
        <strain evidence="3">DSM 12343 / LSv54</strain>
    </source>
</reference>
<organism evidence="2 3">
    <name type="scientific">Desulfotalea psychrophila (strain LSv54 / DSM 12343)</name>
    <dbReference type="NCBI Taxonomy" id="177439"/>
    <lineage>
        <taxon>Bacteria</taxon>
        <taxon>Pseudomonadati</taxon>
        <taxon>Thermodesulfobacteriota</taxon>
        <taxon>Desulfobulbia</taxon>
        <taxon>Desulfobulbales</taxon>
        <taxon>Desulfocapsaceae</taxon>
        <taxon>Desulfotalea</taxon>
    </lineage>
</organism>
<dbReference type="InterPro" id="IPR036683">
    <property type="entry name" value="CO_DH_flav_C_dom_sf"/>
</dbReference>
<keyword evidence="3" id="KW-1185">Reference proteome</keyword>
<dbReference type="RefSeq" id="WP_011190309.1">
    <property type="nucleotide sequence ID" value="NC_006138.1"/>
</dbReference>